<dbReference type="EMBL" id="AAFGSL010000008">
    <property type="protein sequence ID" value="EBF7614147.1"/>
    <property type="molecule type" value="Genomic_DNA"/>
</dbReference>
<evidence type="ECO:0000313" key="29">
    <source>
        <dbReference type="EMBL" id="HAB1801751.1"/>
    </source>
</evidence>
<reference evidence="63 64" key="2">
    <citation type="submission" date="2018-04" db="EMBL/GenBank/DDBJ databases">
        <title>Serotype diversity and antimicrobial resistance among Salmonella enterica isolated from patients at an equine referral hospital.</title>
        <authorList>
            <person name="Leon I.M."/>
            <person name="Lawhon S.D."/>
            <person name="Norman K.N."/>
            <person name="Threadgill D.S."/>
            <person name="Ohta N."/>
            <person name="Vinasco J."/>
            <person name="Scott H.M."/>
        </authorList>
    </citation>
    <scope>NUCLEOTIDE SEQUENCE [LARGE SCALE GENOMIC DNA]</scope>
    <source>
        <strain evidence="63 64">167</strain>
    </source>
</reference>
<dbReference type="EMBL" id="AAKRAK010000001">
    <property type="protein sequence ID" value="ECU7930422.1"/>
    <property type="molecule type" value="Genomic_DNA"/>
</dbReference>
<dbReference type="EMBL" id="AAMJGE010000002">
    <property type="protein sequence ID" value="EDH9228300.1"/>
    <property type="molecule type" value="Genomic_DNA"/>
</dbReference>
<dbReference type="EMBL" id="DAAGZR010000017">
    <property type="protein sequence ID" value="HAB5210765.1"/>
    <property type="molecule type" value="Genomic_DNA"/>
</dbReference>
<gene>
    <name evidence="16" type="ORF">A3Z75_03085</name>
    <name evidence="18" type="ORF">AL996_05525</name>
    <name evidence="21" type="ORF">B7643_05675</name>
    <name evidence="20" type="ORF">B7S77_05515</name>
    <name evidence="17" type="ORF">BEI99_00900</name>
    <name evidence="19" type="ORF">BH418_03775</name>
    <name evidence="63" type="ORF">C4792_05365</name>
    <name evidence="22" type="ORF">CB179_04315</name>
    <name evidence="23" type="ORF">CB381_05155</name>
    <name evidence="24" type="ORF">CBN47_12785</name>
    <name evidence="25" type="ORF">CC399_02445</name>
    <name evidence="10" type="ORF">D5800_03795</name>
    <name evidence="1" type="ORF">DEM85_09465</name>
    <name evidence="7" type="ORF">DLB38_10000</name>
    <name evidence="4" type="ORF">DN360_00420</name>
    <name evidence="3" type="ORF">DNV88_05615</name>
    <name evidence="5" type="ORF">DTG92_12125</name>
    <name evidence="6" type="ORF">DTV28_11095</name>
    <name evidence="9" type="ORF">DU232_00420</name>
    <name evidence="8" type="ORF">DUR08_02310</name>
    <name evidence="15" type="ORF">E0T08_02100</name>
    <name evidence="11" type="ORF">EEQ47_09040</name>
    <name evidence="12" type="ORF">EPK73_07055</name>
    <name evidence="13" type="ORF">EVU59_03780</name>
    <name evidence="14" type="ORF">EZX27_03760</name>
    <name evidence="2" type="ORF">FIR09_05335</name>
    <name evidence="43" type="ORF">G0D82_11730</name>
    <name evidence="44" type="ORF">G1157_05585</name>
    <name evidence="47" type="ORF">G2167_05095</name>
    <name evidence="45" type="ORF">G2187_05255</name>
    <name evidence="48" type="ORF">G2192_07810</name>
    <name evidence="46" type="ORF">G2213_05655</name>
    <name evidence="49" type="ORF">G2913_05670</name>
    <name evidence="52" type="ORF">G2960_04075</name>
    <name evidence="50" type="ORF">G2966_04640</name>
    <name evidence="53" type="ORF">G2970_05815</name>
    <name evidence="51" type="ORF">G2990_08505</name>
    <name evidence="54" type="ORF">G3980_002762</name>
    <name evidence="55" type="ORF">G4D20_001047</name>
    <name evidence="56" type="ORF">G4K93_001187</name>
    <name evidence="57" type="ORF">G4P07_001965</name>
    <name evidence="58" type="ORF">G4Y13_001534</name>
    <name evidence="62" type="ORF">G9336_001058</name>
    <name evidence="59" type="ORF">G9C35_003014</name>
    <name evidence="60" type="ORF">G9G25_003573</name>
    <name evidence="61" type="ORF">G9X09_002855</name>
    <name evidence="37" type="ORF">GB020_04135</name>
    <name evidence="38" type="ORF">GB178_09175</name>
    <name evidence="34" type="ORF">GB182_05505</name>
    <name evidence="41" type="ORF">GB352_05505</name>
    <name evidence="33" type="ORF">GB356_05505</name>
    <name evidence="30" type="ORF">GB388_07790</name>
    <name evidence="42" type="ORF">GB394_05505</name>
    <name evidence="28" type="ORF">GB423_05415</name>
    <name evidence="36" type="ORF">GB430_05950</name>
    <name evidence="35" type="ORF">GB481_05715</name>
    <name evidence="32" type="ORF">GB613_10455</name>
    <name evidence="39" type="ORF">GBR77_07085</name>
    <name evidence="40" type="ORF">GBS17_04140</name>
    <name evidence="27" type="ORF">GBX08_05505</name>
    <name evidence="26" type="ORF">GBX75_04670</name>
    <name evidence="29" type="ORF">GBY12_05495</name>
    <name evidence="31" type="ORF">GBY78_05670</name>
</gene>
<evidence type="ECO:0000313" key="46">
    <source>
        <dbReference type="EMBL" id="HAE0111552.1"/>
    </source>
</evidence>
<evidence type="ECO:0000313" key="25">
    <source>
        <dbReference type="EMBL" id="EDH9228300.1"/>
    </source>
</evidence>
<dbReference type="EMBL" id="DAAFPI010000003">
    <property type="protein sequence ID" value="HAB1019716.1"/>
    <property type="molecule type" value="Genomic_DNA"/>
</dbReference>
<dbReference type="EMBL" id="DAAGBW010000002">
    <property type="protein sequence ID" value="HAB2423500.1"/>
    <property type="molecule type" value="Genomic_DNA"/>
</dbReference>
<dbReference type="EMBL" id="DAAWFY010000002">
    <property type="protein sequence ID" value="HAF7731650.1"/>
    <property type="molecule type" value="Genomic_DNA"/>
</dbReference>
<evidence type="ECO:0000313" key="6">
    <source>
        <dbReference type="EMBL" id="EBS0217018.1"/>
    </source>
</evidence>
<evidence type="ECO:0000313" key="2">
    <source>
        <dbReference type="EMBL" id="EBG3092580.1"/>
    </source>
</evidence>
<evidence type="ECO:0000313" key="45">
    <source>
        <dbReference type="EMBL" id="HAD9845227.1"/>
    </source>
</evidence>
<reference evidence="5" key="3">
    <citation type="submission" date="2018-07" db="EMBL/GenBank/DDBJ databases">
        <authorList>
            <person name="Ashton P.M."/>
            <person name="Dallman T."/>
            <person name="Nair S."/>
            <person name="De Pinna E."/>
            <person name="Peters T."/>
            <person name="Grant K."/>
        </authorList>
    </citation>
    <scope>NUCLEOTIDE SEQUENCE</scope>
    <source>
        <strain evidence="8">152447</strain>
        <strain evidence="10">178634</strain>
        <strain evidence="5">178666</strain>
        <strain evidence="1">240168</strain>
        <strain evidence="7">250819</strain>
        <strain evidence="22">344039</strain>
        <strain evidence="25">352129</strain>
        <strain evidence="15">365830</strain>
        <strain evidence="23">369915</strain>
        <strain evidence="6">423873</strain>
        <strain evidence="3">428140</strain>
        <strain evidence="9">488730</strain>
        <strain evidence="4">535271</strain>
        <strain evidence="13">676364</strain>
        <strain evidence="14">689000</strain>
        <strain evidence="2">741041</strain>
    </source>
</reference>
<evidence type="ECO:0000313" key="62">
    <source>
        <dbReference type="EMBL" id="HAF7731650.1"/>
    </source>
</evidence>
<dbReference type="EMBL" id="AAHYFF010000002">
    <property type="protein sequence ID" value="ECB6378269.1"/>
    <property type="molecule type" value="Genomic_DNA"/>
</dbReference>
<evidence type="ECO:0000313" key="54">
    <source>
        <dbReference type="EMBL" id="HAE3638165.1"/>
    </source>
</evidence>
<evidence type="ECO:0000313" key="19">
    <source>
        <dbReference type="EMBL" id="EDC9465838.1"/>
    </source>
</evidence>
<dbReference type="EMBL" id="DAAWBV010000023">
    <property type="protein sequence ID" value="HAF7240271.1"/>
    <property type="molecule type" value="Genomic_DNA"/>
</dbReference>
<dbReference type="EMBL" id="DAAFWP010000002">
    <property type="protein sequence ID" value="HAB1801751.1"/>
    <property type="molecule type" value="Genomic_DNA"/>
</dbReference>
<evidence type="ECO:0000313" key="55">
    <source>
        <dbReference type="EMBL" id="HAE4617406.1"/>
    </source>
</evidence>
<dbReference type="EMBL" id="AAMIOU010000022">
    <property type="protein sequence ID" value="EDH7245883.1"/>
    <property type="molecule type" value="Genomic_DNA"/>
</dbReference>
<reference evidence="11" key="6">
    <citation type="submission" date="2018-11" db="EMBL/GenBank/DDBJ databases">
        <authorList>
            <consortium name="NARMS: The National Antimicrobial Resistance Monitoring System"/>
        </authorList>
    </citation>
    <scope>NUCLEOTIDE SEQUENCE</scope>
    <source>
        <strain evidence="16">CVM N57313F</strain>
        <strain evidence="11">FSIS11815297</strain>
        <strain evidence="17">FSIS1607168</strain>
    </source>
</reference>
<dbReference type="OMA" id="FLAETIC"/>
<evidence type="ECO:0000313" key="27">
    <source>
        <dbReference type="EMBL" id="HAB1569473.1"/>
    </source>
</evidence>
<protein>
    <submittedName>
        <fullName evidence="63">Uncharacterized protein</fullName>
    </submittedName>
</protein>
<evidence type="ECO:0000313" key="38">
    <source>
        <dbReference type="EMBL" id="HAB5210765.1"/>
    </source>
</evidence>
<evidence type="ECO:0000313" key="1">
    <source>
        <dbReference type="EMBL" id="EBF7614147.1"/>
    </source>
</evidence>
<dbReference type="EMBL" id="DAAGBK010000002">
    <property type="protein sequence ID" value="HAB2368934.1"/>
    <property type="molecule type" value="Genomic_DNA"/>
</dbReference>
<evidence type="ECO:0000313" key="3">
    <source>
        <dbReference type="EMBL" id="EBR0141085.1"/>
    </source>
</evidence>
<dbReference type="EMBL" id="AAHRZG010000006">
    <property type="protein sequence ID" value="EBZ7017384.1"/>
    <property type="molecule type" value="Genomic_DNA"/>
</dbReference>
<dbReference type="EMBL" id="AALSOQ010000003">
    <property type="protein sequence ID" value="EDC9465838.1"/>
    <property type="molecule type" value="Genomic_DNA"/>
</dbReference>
<evidence type="ECO:0000313" key="26">
    <source>
        <dbReference type="EMBL" id="HAB1019716.1"/>
    </source>
</evidence>
<dbReference type="EMBL" id="AAMIHC010000003">
    <property type="protein sequence ID" value="EDH6339299.1"/>
    <property type="molecule type" value="Genomic_DNA"/>
</dbReference>
<evidence type="ECO:0000313" key="57">
    <source>
        <dbReference type="EMBL" id="HAE7503668.1"/>
    </source>
</evidence>
<dbReference type="EMBL" id="DAAUAP010000039">
    <property type="protein sequence ID" value="HAF0891646.1"/>
    <property type="molecule type" value="Genomic_DNA"/>
</dbReference>
<evidence type="ECO:0000313" key="10">
    <source>
        <dbReference type="EMBL" id="EBY6735800.1"/>
    </source>
</evidence>
<dbReference type="EMBL" id="AAHORV010000002">
    <property type="protein sequence ID" value="EBY6735800.1"/>
    <property type="molecule type" value="Genomic_DNA"/>
</dbReference>
<evidence type="ECO:0000313" key="35">
    <source>
        <dbReference type="EMBL" id="HAB3944990.1"/>
    </source>
</evidence>
<reference evidence="26" key="1">
    <citation type="journal article" date="2018" name="Genome Biol.">
        <title>SKESA: strategic k-mer extension for scrupulous assemblies.</title>
        <authorList>
            <person name="Souvorov A."/>
            <person name="Agarwala R."/>
            <person name="Lipman D.J."/>
        </authorList>
    </citation>
    <scope>NUCLEOTIDE SEQUENCE</scope>
    <source>
        <strain evidence="43">09-3426</strain>
        <strain evidence="54">09-4364</strain>
        <strain evidence="58">10-7240</strain>
        <strain evidence="57">10-7243</strain>
        <strain evidence="59">12-3284</strain>
        <strain evidence="60">12-8479</strain>
        <strain evidence="56">13-0431</strain>
        <strain evidence="62">13-2460</strain>
        <strain evidence="55">13-5657</strain>
        <strain evidence="44">CE06.035</strain>
        <strain evidence="61">Salm201708953</strain>
        <strain evidence="26">Salmonella enterica</strain>
        <strain evidence="47">Sam_3440b185-6731-4f40-abe7-826e6475c527</strain>
        <strain evidence="48">Sam_5f569ebd-755b-4147-8429-4678b9c250cc</strain>
        <strain evidence="46">Sam_8b55db79-2e89-45d5-a9a1-8092f0a17964</strain>
        <strain evidence="45">Sam_997f2e98-28ae-496a-bdd7-14b549d092b4</strain>
    </source>
</reference>
<dbReference type="EMBL" id="AAKNHU010000002">
    <property type="protein sequence ID" value="ECT6082525.1"/>
    <property type="molecule type" value="Genomic_DNA"/>
</dbReference>
<dbReference type="EMBL" id="AALOGT010000002">
    <property type="protein sequence ID" value="EDB6496196.1"/>
    <property type="molecule type" value="Genomic_DNA"/>
</dbReference>
<evidence type="ECO:0000313" key="9">
    <source>
        <dbReference type="EMBL" id="EBY1987524.1"/>
    </source>
</evidence>
<dbReference type="EMBL" id="DAAFYT010000022">
    <property type="protein sequence ID" value="HAB2059077.1"/>
    <property type="molecule type" value="Genomic_DNA"/>
</dbReference>
<evidence type="ECO:0000313" key="48">
    <source>
        <dbReference type="EMBL" id="HAE0448552.1"/>
    </source>
</evidence>
<dbReference type="EMBL" id="AAGUBV010000012">
    <property type="protein sequence ID" value="EBR9964281.1"/>
    <property type="molecule type" value="Genomic_DNA"/>
</dbReference>
<evidence type="ECO:0000313" key="17">
    <source>
        <dbReference type="EMBL" id="ECU7930422.1"/>
    </source>
</evidence>
<dbReference type="EMBL" id="DAARRM010000040">
    <property type="protein sequence ID" value="HAE3638165.1"/>
    <property type="molecule type" value="Genomic_DNA"/>
</dbReference>
<dbReference type="EMBL" id="DAAMIM010000008">
    <property type="protein sequence ID" value="HAC6810604.1"/>
    <property type="molecule type" value="Genomic_DNA"/>
</dbReference>
<evidence type="ECO:0000313" key="15">
    <source>
        <dbReference type="EMBL" id="ECB6378269.1"/>
    </source>
</evidence>
<evidence type="ECO:0000313" key="39">
    <source>
        <dbReference type="EMBL" id="HAB5523458.1"/>
    </source>
</evidence>
<dbReference type="RefSeq" id="WP_000393296.1">
    <property type="nucleotide sequence ID" value="NZ_CALNWA010000003.1"/>
</dbReference>
<evidence type="ECO:0000313" key="63">
    <source>
        <dbReference type="EMBL" id="PVL97269.1"/>
    </source>
</evidence>
<dbReference type="EMBL" id="DAAQXW010000003">
    <property type="protein sequence ID" value="HAE1320989.1"/>
    <property type="molecule type" value="Genomic_DNA"/>
</dbReference>
<reference evidence="18" key="4">
    <citation type="submission" date="2018-07" db="EMBL/GenBank/DDBJ databases">
        <authorList>
            <consortium name="GenomeTrakr network: Whole genome sequencing for foodborne pathogen traceback"/>
        </authorList>
    </citation>
    <scope>NUCLEOTIDE SEQUENCE</scope>
    <source>
        <strain evidence="19">ADRDL-16-8871</strain>
        <strain evidence="18">FDA00004800</strain>
        <strain evidence="12">FSIS21923161</strain>
    </source>
</reference>
<evidence type="ECO:0000313" key="11">
    <source>
        <dbReference type="EMBL" id="EBZ7017384.1"/>
    </source>
</evidence>
<evidence type="ECO:0000313" key="36">
    <source>
        <dbReference type="EMBL" id="HAB4365566.1"/>
    </source>
</evidence>
<evidence type="ECO:0000313" key="37">
    <source>
        <dbReference type="EMBL" id="HAB5020084.1"/>
    </source>
</evidence>
<dbReference type="EMBL" id="DAARAJ010000002">
    <property type="protein sequence ID" value="HAE1639136.1"/>
    <property type="molecule type" value="Genomic_DNA"/>
</dbReference>
<evidence type="ECO:0000313" key="14">
    <source>
        <dbReference type="EMBL" id="ECB6025270.1"/>
    </source>
</evidence>
<evidence type="ECO:0000313" key="24">
    <source>
        <dbReference type="EMBL" id="EDH7245883.1"/>
    </source>
</evidence>
<evidence type="ECO:0000313" key="56">
    <source>
        <dbReference type="EMBL" id="HAE6727419.1"/>
    </source>
</evidence>
<dbReference type="EMBL" id="DAAQOM010000002">
    <property type="protein sequence ID" value="HAE0204663.1"/>
    <property type="molecule type" value="Genomic_DNA"/>
</dbReference>
<dbReference type="EMBL" id="DAAQWY010000002">
    <property type="protein sequence ID" value="HAE1217653.1"/>
    <property type="molecule type" value="Genomic_DNA"/>
</dbReference>
<dbReference type="EMBL" id="DAASXW010000005">
    <property type="protein sequence ID" value="HAE7503668.1"/>
    <property type="molecule type" value="Genomic_DNA"/>
</dbReference>
<evidence type="ECO:0000313" key="16">
    <source>
        <dbReference type="EMBL" id="ECT6082525.1"/>
    </source>
</evidence>
<evidence type="ECO:0000313" key="28">
    <source>
        <dbReference type="EMBL" id="HAB1707556.1"/>
    </source>
</evidence>
<dbReference type="EMBL" id="DAAFXG010000002">
    <property type="protein sequence ID" value="HAB1881806.1"/>
    <property type="molecule type" value="Genomic_DNA"/>
</dbReference>
<sequence length="108" mass="12964">MEEVNAEFTIVVESDLDKYELIDFLSQGIPDIIKVNSLYLRYENTMITIERNYDWNPKLINENDGWLYYKYELTVFSMENTSYEYQYELANKIMNALREAGYLAESIW</sequence>
<reference evidence="20" key="5">
    <citation type="submission" date="2018-07" db="EMBL/GenBank/DDBJ databases">
        <authorList>
            <consortium name="PulseNet: The National Subtyping Network for Foodborne Disease Surveillance"/>
            <person name="Tarr C.L."/>
            <person name="Trees E."/>
            <person name="Katz L.S."/>
            <person name="Carleton-Romer H.A."/>
            <person name="Stroika S."/>
            <person name="Kucerova Z."/>
            <person name="Roache K.F."/>
            <person name="Sabol A.L."/>
            <person name="Besser J."/>
            <person name="Gerner-Smidt P."/>
        </authorList>
    </citation>
    <scope>NUCLEOTIDE SEQUENCE</scope>
    <source>
        <strain evidence="20">PNUSAS011306</strain>
        <strain evidence="21">PNUSAS011364</strain>
        <strain evidence="24">PNUSAS013764</strain>
    </source>
</reference>
<proteinExistence type="predicted"/>
<comment type="caution">
    <text evidence="63">The sequence shown here is derived from an EMBL/GenBank/DDBJ whole genome shotgun (WGS) entry which is preliminary data.</text>
</comment>
<evidence type="ECO:0000313" key="51">
    <source>
        <dbReference type="EMBL" id="HAE1370744.1"/>
    </source>
</evidence>
<dbReference type="EMBL" id="DAAPXI010000002">
    <property type="protein sequence ID" value="HAD8173865.1"/>
    <property type="molecule type" value="Genomic_DNA"/>
</dbReference>
<organism evidence="63 64">
    <name type="scientific">Salmonella enterica subsp. enterica serovar Agona</name>
    <dbReference type="NCBI Taxonomy" id="58095"/>
    <lineage>
        <taxon>Bacteria</taxon>
        <taxon>Pseudomonadati</taxon>
        <taxon>Pseudomonadota</taxon>
        <taxon>Gammaproteobacteria</taxon>
        <taxon>Enterobacterales</taxon>
        <taxon>Enterobacteriaceae</taxon>
        <taxon>Salmonella</taxon>
    </lineage>
</organism>
<name>A0A2T9I947_SALET</name>
<evidence type="ECO:0000313" key="12">
    <source>
        <dbReference type="EMBL" id="ECA7462071.1"/>
    </source>
</evidence>
<dbReference type="EMBL" id="DAAGXT010000002">
    <property type="protein sequence ID" value="HAB5020084.1"/>
    <property type="molecule type" value="Genomic_DNA"/>
</dbReference>
<evidence type="ECO:0000313" key="32">
    <source>
        <dbReference type="EMBL" id="HAB2059077.1"/>
    </source>
</evidence>
<evidence type="ECO:0000313" key="64">
    <source>
        <dbReference type="Proteomes" id="UP000245147"/>
    </source>
</evidence>
<evidence type="ECO:0000313" key="59">
    <source>
        <dbReference type="EMBL" id="HAF0791706.1"/>
    </source>
</evidence>
<dbReference type="EMBL" id="AAHYCG010000002">
    <property type="protein sequence ID" value="ECB6025270.1"/>
    <property type="molecule type" value="Genomic_DNA"/>
</dbReference>
<dbReference type="EMBL" id="DAASRO010000002">
    <property type="protein sequence ID" value="HAE6727419.1"/>
    <property type="molecule type" value="Genomic_DNA"/>
</dbReference>
<evidence type="ECO:0000313" key="52">
    <source>
        <dbReference type="EMBL" id="HAE1602904.1"/>
    </source>
</evidence>
<evidence type="ECO:0000313" key="49">
    <source>
        <dbReference type="EMBL" id="HAE1217653.1"/>
    </source>
</evidence>
<evidence type="ECO:0000313" key="47">
    <source>
        <dbReference type="EMBL" id="HAE0204663.1"/>
    </source>
</evidence>
<reference evidence="44" key="7">
    <citation type="submission" date="2019-01" db="EMBL/GenBank/DDBJ databases">
        <authorList>
            <consortium name="NCBI Pathogen Detection Project"/>
        </authorList>
    </citation>
    <scope>NUCLEOTIDE SEQUENCE</scope>
    <source>
        <strain evidence="43">09-3426</strain>
        <strain evidence="54">09-4364</strain>
        <strain evidence="58">10-7240</strain>
        <strain evidence="57">10-7243</strain>
        <strain evidence="59">12-3284</strain>
        <strain evidence="60">12-8479</strain>
        <strain evidence="56">13-0431</strain>
        <strain evidence="62">13-2460</strain>
        <strain evidence="55">13-5657</strain>
        <strain evidence="44">CE06.035</strain>
        <strain evidence="61">Salm201708953</strain>
        <strain evidence="26">Salmonella enterica</strain>
        <strain evidence="47">Sam_3440b185-6731-4f40-abe7-826e6475c527</strain>
        <strain evidence="48">Sam_5f569ebd-755b-4147-8429-4678b9c250cc</strain>
        <strain evidence="46">Sam_8b55db79-2e89-45d5-a9a1-8092f0a17964</strain>
        <strain evidence="45">Sam_997f2e98-28ae-496a-bdd7-14b549d092b4</strain>
    </source>
</reference>
<evidence type="ECO:0000313" key="22">
    <source>
        <dbReference type="EMBL" id="EDH5700665.1"/>
    </source>
</evidence>
<evidence type="ECO:0000313" key="31">
    <source>
        <dbReference type="EMBL" id="HAB1881806.1"/>
    </source>
</evidence>
<accession>A0A2T9I947</accession>
<dbReference type="EMBL" id="AAHMZR010000002">
    <property type="protein sequence ID" value="EBY0573832.1"/>
    <property type="molecule type" value="Genomic_DNA"/>
</dbReference>
<evidence type="ECO:0000313" key="43">
    <source>
        <dbReference type="EMBL" id="HAC6810604.1"/>
    </source>
</evidence>
<dbReference type="EMBL" id="DAAHFX010000002">
    <property type="protein sequence ID" value="HAB5938940.1"/>
    <property type="molecule type" value="Genomic_DNA"/>
</dbReference>
<dbReference type="EMBL" id="AAMEQR010000002">
    <property type="protein sequence ID" value="EDG5796212.1"/>
    <property type="molecule type" value="Genomic_DNA"/>
</dbReference>
<evidence type="ECO:0000313" key="20">
    <source>
        <dbReference type="EMBL" id="EDG5620022.1"/>
    </source>
</evidence>
<dbReference type="EMBL" id="DAAHCK010000003">
    <property type="protein sequence ID" value="HAB5523458.1"/>
    <property type="molecule type" value="Genomic_DNA"/>
</dbReference>
<evidence type="ECO:0000313" key="5">
    <source>
        <dbReference type="EMBL" id="EBR9964281.1"/>
    </source>
</evidence>
<dbReference type="EMBL" id="AAHNKL010000001">
    <property type="protein sequence ID" value="EBY1987524.1"/>
    <property type="molecule type" value="Genomic_DNA"/>
</dbReference>
<dbReference type="EMBL" id="DAAHHO010000002">
    <property type="protein sequence ID" value="HAB6235679.1"/>
    <property type="molecule type" value="Genomic_DNA"/>
</dbReference>
<dbReference type="EMBL" id="DAAQYH010000006">
    <property type="protein sequence ID" value="HAE1370744.1"/>
    <property type="molecule type" value="Genomic_DNA"/>
</dbReference>
<evidence type="ECO:0000313" key="42">
    <source>
        <dbReference type="EMBL" id="HAB6235679.1"/>
    </source>
</evidence>
<dbReference type="EMBL" id="DAAQNS010000002">
    <property type="protein sequence ID" value="HAE0111552.1"/>
    <property type="molecule type" value="Genomic_DNA"/>
</dbReference>
<evidence type="ECO:0000313" key="30">
    <source>
        <dbReference type="EMBL" id="HAB1824510.1"/>
    </source>
</evidence>
<dbReference type="EMBL" id="DAAFWQ010000017">
    <property type="protein sequence ID" value="HAB1824510.1"/>
    <property type="molecule type" value="Genomic_DNA"/>
</dbReference>
<dbReference type="EMBL" id="QDOG01000002">
    <property type="protein sequence ID" value="PVL97269.1"/>
    <property type="molecule type" value="Genomic_DNA"/>
</dbReference>
<evidence type="ECO:0000313" key="34">
    <source>
        <dbReference type="EMBL" id="HAB2423500.1"/>
    </source>
</evidence>
<evidence type="ECO:0000313" key="60">
    <source>
        <dbReference type="EMBL" id="HAF0891646.1"/>
    </source>
</evidence>
<evidence type="ECO:0000313" key="4">
    <source>
        <dbReference type="EMBL" id="EBR8139725.1"/>
    </source>
</evidence>
<evidence type="ECO:0000313" key="40">
    <source>
        <dbReference type="EMBL" id="HAB5768184.1"/>
    </source>
</evidence>
<dbReference type="EMBL" id="DAATZW010000034">
    <property type="protein sequence ID" value="HAF0791706.1"/>
    <property type="molecule type" value="Genomic_DNA"/>
</dbReference>
<evidence type="ECO:0000313" key="23">
    <source>
        <dbReference type="EMBL" id="EDH6339299.1"/>
    </source>
</evidence>
<evidence type="ECO:0000313" key="44">
    <source>
        <dbReference type="EMBL" id="HAD8173865.1"/>
    </source>
</evidence>
<dbReference type="EMBL" id="DAAGSJ010000004">
    <property type="protein sequence ID" value="HAB4365566.1"/>
    <property type="molecule type" value="Genomic_DNA"/>
</dbReference>
<dbReference type="EMBL" id="DAATOG010000005">
    <property type="protein sequence ID" value="HAE9392066.1"/>
    <property type="molecule type" value="Genomic_DNA"/>
</dbReference>
<dbReference type="EMBL" id="AAGQWK010000003">
    <property type="protein sequence ID" value="EBR0141085.1"/>
    <property type="molecule type" value="Genomic_DNA"/>
</dbReference>
<dbReference type="EMBL" id="DAARZX010000002">
    <property type="protein sequence ID" value="HAE4617406.1"/>
    <property type="molecule type" value="Genomic_DNA"/>
</dbReference>
<evidence type="ECO:0000313" key="33">
    <source>
        <dbReference type="EMBL" id="HAB2368934.1"/>
    </source>
</evidence>
<dbReference type="AlphaFoldDB" id="A0A2T9I947"/>
<dbReference type="Proteomes" id="UP000839928">
    <property type="component" value="Unassembled WGS sequence"/>
</dbReference>
<dbReference type="EMBL" id="DAAFWC010000002">
    <property type="protein sequence ID" value="HAB1707556.1"/>
    <property type="molecule type" value="Genomic_DNA"/>
</dbReference>
<dbReference type="EMBL" id="AAGUFA010000009">
    <property type="protein sequence ID" value="EBS0217018.1"/>
    <property type="molecule type" value="Genomic_DNA"/>
</dbReference>
<dbReference type="EMBL" id="AAHVIS010000007">
    <property type="protein sequence ID" value="ECA7462071.1"/>
    <property type="molecule type" value="Genomic_DNA"/>
</dbReference>
<dbReference type="EMBL" id="AAMIBF010000003">
    <property type="protein sequence ID" value="EDH5700665.1"/>
    <property type="molecule type" value="Genomic_DNA"/>
</dbReference>
<evidence type="ECO:0000313" key="61">
    <source>
        <dbReference type="EMBL" id="HAF7240271.1"/>
    </source>
</evidence>
<evidence type="ECO:0000313" key="50">
    <source>
        <dbReference type="EMBL" id="HAE1320989.1"/>
    </source>
</evidence>
<dbReference type="EMBL" id="AAGTMP010000001">
    <property type="protein sequence ID" value="EBR8139725.1"/>
    <property type="molecule type" value="Genomic_DNA"/>
</dbReference>
<evidence type="ECO:0000313" key="53">
    <source>
        <dbReference type="EMBL" id="HAE1639136.1"/>
    </source>
</evidence>
<evidence type="ECO:0000313" key="7">
    <source>
        <dbReference type="EMBL" id="EBU7985105.1"/>
    </source>
</evidence>
<dbReference type="EMBL" id="AAFIKO010000004">
    <property type="protein sequence ID" value="EBG3092580.1"/>
    <property type="molecule type" value="Genomic_DNA"/>
</dbReference>
<evidence type="ECO:0000313" key="58">
    <source>
        <dbReference type="EMBL" id="HAE9392066.1"/>
    </source>
</evidence>
<dbReference type="EMBL" id="AAHWZL010000002">
    <property type="protein sequence ID" value="ECB2567816.1"/>
    <property type="molecule type" value="Genomic_DNA"/>
</dbReference>
<evidence type="ECO:0000313" key="21">
    <source>
        <dbReference type="EMBL" id="EDG5796212.1"/>
    </source>
</evidence>
<dbReference type="Proteomes" id="UP000245147">
    <property type="component" value="Unassembled WGS sequence"/>
</dbReference>
<evidence type="ECO:0000313" key="41">
    <source>
        <dbReference type="EMBL" id="HAB5938940.1"/>
    </source>
</evidence>
<dbReference type="EMBL" id="AAHDEP010000013">
    <property type="protein sequence ID" value="EBU7985105.1"/>
    <property type="molecule type" value="Genomic_DNA"/>
</dbReference>
<dbReference type="EMBL" id="DAAQLP010000002">
    <property type="protein sequence ID" value="HAD9845227.1"/>
    <property type="molecule type" value="Genomic_DNA"/>
</dbReference>
<dbReference type="EMBL" id="AAMEPF010000002">
    <property type="protein sequence ID" value="EDG5620022.1"/>
    <property type="molecule type" value="Genomic_DNA"/>
</dbReference>
<dbReference type="EMBL" id="DAARAH010000003">
    <property type="protein sequence ID" value="HAE1602904.1"/>
    <property type="molecule type" value="Genomic_DNA"/>
</dbReference>
<evidence type="ECO:0000313" key="8">
    <source>
        <dbReference type="EMBL" id="EBY0573832.1"/>
    </source>
</evidence>
<evidence type="ECO:0000313" key="13">
    <source>
        <dbReference type="EMBL" id="ECB2567816.1"/>
    </source>
</evidence>
<dbReference type="EMBL" id="DAAHEN010000002">
    <property type="protein sequence ID" value="HAB5768184.1"/>
    <property type="molecule type" value="Genomic_DNA"/>
</dbReference>
<dbReference type="EMBL" id="DAAFUE010000002">
    <property type="protein sequence ID" value="HAB1569473.1"/>
    <property type="molecule type" value="Genomic_DNA"/>
</dbReference>
<dbReference type="EMBL" id="DAAGOV010000002">
    <property type="protein sequence ID" value="HAB3944990.1"/>
    <property type="molecule type" value="Genomic_DNA"/>
</dbReference>
<evidence type="ECO:0000313" key="18">
    <source>
        <dbReference type="EMBL" id="EDB6496196.1"/>
    </source>
</evidence>
<dbReference type="EMBL" id="DAAQQN010000003">
    <property type="protein sequence ID" value="HAE0448552.1"/>
    <property type="molecule type" value="Genomic_DNA"/>
</dbReference>